<dbReference type="GO" id="GO:0071816">
    <property type="term" value="P:tail-anchored membrane protein insertion into ER membrane"/>
    <property type="evidence" value="ECO:0007669"/>
    <property type="project" value="TreeGrafter"/>
</dbReference>
<evidence type="ECO:0000256" key="5">
    <source>
        <dbReference type="ARBA" id="ARBA00022801"/>
    </source>
</evidence>
<keyword evidence="11" id="KW-1185">Reference proteome</keyword>
<feature type="binding site" evidence="8">
    <location>
        <position position="261"/>
    </location>
    <ligand>
        <name>ATP</name>
        <dbReference type="ChEBI" id="CHEBI:30616"/>
    </ligand>
</feature>
<accession>A0AAV9Y3E9</accession>
<evidence type="ECO:0000256" key="6">
    <source>
        <dbReference type="ARBA" id="ARBA00022824"/>
    </source>
</evidence>
<keyword evidence="2 8" id="KW-0813">Transport</keyword>
<dbReference type="GO" id="GO:0043529">
    <property type="term" value="C:GET complex"/>
    <property type="evidence" value="ECO:0007669"/>
    <property type="project" value="TreeGrafter"/>
</dbReference>
<feature type="active site" evidence="8">
    <location>
        <position position="62"/>
    </location>
</feature>
<dbReference type="PANTHER" id="PTHR10803:SF3">
    <property type="entry name" value="ATPASE GET3"/>
    <property type="match status" value="1"/>
</dbReference>
<keyword evidence="4 8" id="KW-0547">Nucleotide-binding</keyword>
<dbReference type="NCBIfam" id="TIGR00345">
    <property type="entry name" value="GET3_arsA_TRC40"/>
    <property type="match status" value="1"/>
</dbReference>
<dbReference type="HAMAP" id="MF_03112">
    <property type="entry name" value="Asna1_Get3"/>
    <property type="match status" value="1"/>
</dbReference>
<sequence>MASVYIDENTELETSIKSLLSMKSLKWIFVGGKGGVGKTTTSCSIASKLAEERRSVLILSTDPAHNLSDAFGQSFSSTPSLVRGYNNLYGMELDSSFEEEIESKLNEDKGFFSKLIPDFLSSFPGIDEALGFATLMQTVRSMPYSVIVFDTAPTGHTLRLLGFPSLLENFLYKISGFKDNISGAFQLFNSLSGRSTEENNISLKLDELRATTISIREVFQDPLSTSFVCVCIPEFLSVYETERLIQELAKQSINCSHIVVNQVMFPIDVPPKTSCIAEDTDSTEHNEFIFRREYSKNELPSDAVELKNFTIEVMSNYNHLLKYSKLLHSKYYNRRNMQRKYLKQIIDLYSEDFNIAFIPMMTSEVRGLELLKNFGSLLMETTDLSKLMGSGDENIFP</sequence>
<comment type="similarity">
    <text evidence="1 8">Belongs to the arsA ATPase family.</text>
</comment>
<dbReference type="PANTHER" id="PTHR10803">
    <property type="entry name" value="ARSENICAL PUMP-DRIVING ATPASE ARSENITE-TRANSLOCATING ATPASE"/>
    <property type="match status" value="1"/>
</dbReference>
<dbReference type="InterPro" id="IPR027417">
    <property type="entry name" value="P-loop_NTPase"/>
</dbReference>
<evidence type="ECO:0000259" key="9">
    <source>
        <dbReference type="Pfam" id="PF02374"/>
    </source>
</evidence>
<dbReference type="AlphaFoldDB" id="A0AAV9Y3E9"/>
<evidence type="ECO:0000256" key="2">
    <source>
        <dbReference type="ARBA" id="ARBA00022448"/>
    </source>
</evidence>
<dbReference type="EC" id="3.6.-.-" evidence="8"/>
<protein>
    <recommendedName>
        <fullName evidence="8">ATPase ASNA1 homolog</fullName>
        <ecNumber evidence="8">3.6.-.-</ecNumber>
    </recommendedName>
    <alternativeName>
        <fullName evidence="8">Arsenical pump-driving ATPase homolog</fullName>
    </alternativeName>
    <alternativeName>
        <fullName evidence="8">Arsenite-stimulated ATPase</fullName>
    </alternativeName>
</protein>
<keyword evidence="5 8" id="KW-0378">Hydrolase</keyword>
<comment type="caution">
    <text evidence="8">Lacks conserved residue(s) required for the propagation of feature annotation.</text>
</comment>
<organism evidence="10 11">
    <name type="scientific">Cryptosporidium xiaoi</name>
    <dbReference type="NCBI Taxonomy" id="659607"/>
    <lineage>
        <taxon>Eukaryota</taxon>
        <taxon>Sar</taxon>
        <taxon>Alveolata</taxon>
        <taxon>Apicomplexa</taxon>
        <taxon>Conoidasida</taxon>
        <taxon>Coccidia</taxon>
        <taxon>Eucoccidiorida</taxon>
        <taxon>Eimeriorina</taxon>
        <taxon>Cryptosporidiidae</taxon>
        <taxon>Cryptosporidium</taxon>
    </lineage>
</organism>
<evidence type="ECO:0000256" key="7">
    <source>
        <dbReference type="ARBA" id="ARBA00022840"/>
    </source>
</evidence>
<comment type="function">
    <text evidence="8">ATPase required for the post-translational delivery of tail-anchored (TA) proteins to the endoplasmic reticulum. Recognizes and selectively binds the transmembrane domain of TA proteins in the cytosol. This complex then targets to the endoplasmic reticulum by membrane-bound receptors, where the tail-anchored protein is released for insertion. This process is regulated by ATP binding and hydrolysis. ATP binding drives the homodimer towards the closed dimer state, facilitating recognition of newly synthesized TA membrane proteins. ATP hydrolysis is required for insertion. Subsequently, the homodimer reverts towards the open dimer state, lowering its affinity for the membrane-bound receptor, and returning it to the cytosol to initiate a new round of targeting.</text>
</comment>
<keyword evidence="3 8" id="KW-0963">Cytoplasm</keyword>
<reference evidence="10 11" key="1">
    <citation type="submission" date="2023-10" db="EMBL/GenBank/DDBJ databases">
        <title>Comparative genomics analysis reveals potential genetic determinants of host preference in Cryptosporidium xiaoi.</title>
        <authorList>
            <person name="Xiao L."/>
            <person name="Li J."/>
        </authorList>
    </citation>
    <scope>NUCLEOTIDE SEQUENCE [LARGE SCALE GENOMIC DNA]</scope>
    <source>
        <strain evidence="10 11">52996</strain>
    </source>
</reference>
<dbReference type="EMBL" id="JAWDEY010000012">
    <property type="protein sequence ID" value="KAK6589486.1"/>
    <property type="molecule type" value="Genomic_DNA"/>
</dbReference>
<proteinExistence type="inferred from homology"/>
<evidence type="ECO:0000313" key="10">
    <source>
        <dbReference type="EMBL" id="KAK6589486.1"/>
    </source>
</evidence>
<evidence type="ECO:0000256" key="4">
    <source>
        <dbReference type="ARBA" id="ARBA00022741"/>
    </source>
</evidence>
<dbReference type="Pfam" id="PF02374">
    <property type="entry name" value="ArsA_ATPase"/>
    <property type="match status" value="2"/>
</dbReference>
<gene>
    <name evidence="10" type="ORF">RS030_203097</name>
</gene>
<dbReference type="InterPro" id="IPR027542">
    <property type="entry name" value="ATPase_ArsA/GET3_euk"/>
</dbReference>
<dbReference type="Proteomes" id="UP001311799">
    <property type="component" value="Unassembled WGS sequence"/>
</dbReference>
<feature type="binding site" evidence="8">
    <location>
        <begin position="33"/>
        <end position="40"/>
    </location>
    <ligand>
        <name>ATP</name>
        <dbReference type="ChEBI" id="CHEBI:30616"/>
    </ligand>
</feature>
<dbReference type="SUPFAM" id="SSF52540">
    <property type="entry name" value="P-loop containing nucleoside triphosphate hydrolases"/>
    <property type="match status" value="1"/>
</dbReference>
<dbReference type="InterPro" id="IPR016300">
    <property type="entry name" value="ATPase_ArsA/GET3"/>
</dbReference>
<comment type="subunit">
    <text evidence="8">Homodimer.</text>
</comment>
<dbReference type="GO" id="GO:0016887">
    <property type="term" value="F:ATP hydrolysis activity"/>
    <property type="evidence" value="ECO:0007669"/>
    <property type="project" value="InterPro"/>
</dbReference>
<dbReference type="InterPro" id="IPR025723">
    <property type="entry name" value="ArsA/GET3_ATPase-like"/>
</dbReference>
<name>A0AAV9Y3E9_9CRYT</name>
<comment type="caution">
    <text evidence="10">The sequence shown here is derived from an EMBL/GenBank/DDBJ whole genome shotgun (WGS) entry which is preliminary data.</text>
</comment>
<keyword evidence="6 8" id="KW-0256">Endoplasmic reticulum</keyword>
<feature type="binding site" evidence="8">
    <location>
        <position position="234"/>
    </location>
    <ligand>
        <name>ATP</name>
        <dbReference type="ChEBI" id="CHEBI:30616"/>
    </ligand>
</feature>
<evidence type="ECO:0000256" key="1">
    <source>
        <dbReference type="ARBA" id="ARBA00011040"/>
    </source>
</evidence>
<keyword evidence="7 8" id="KW-0067">ATP-binding</keyword>
<dbReference type="CDD" id="cd02035">
    <property type="entry name" value="ArsA"/>
    <property type="match status" value="1"/>
</dbReference>
<feature type="domain" description="ArsA/GET3 Anion-transporting ATPase-like" evidence="9">
    <location>
        <begin position="329"/>
        <end position="379"/>
    </location>
</feature>
<dbReference type="GO" id="GO:0005524">
    <property type="term" value="F:ATP binding"/>
    <property type="evidence" value="ECO:0007669"/>
    <property type="project" value="UniProtKB-UniRule"/>
</dbReference>
<dbReference type="Gene3D" id="3.40.50.300">
    <property type="entry name" value="P-loop containing nucleotide triphosphate hydrolases"/>
    <property type="match status" value="1"/>
</dbReference>
<evidence type="ECO:0000313" key="11">
    <source>
        <dbReference type="Proteomes" id="UP001311799"/>
    </source>
</evidence>
<evidence type="ECO:0000256" key="8">
    <source>
        <dbReference type="HAMAP-Rule" id="MF_03112"/>
    </source>
</evidence>
<feature type="domain" description="ArsA/GET3 Anion-transporting ATPase-like" evidence="9">
    <location>
        <begin position="26"/>
        <end position="267"/>
    </location>
</feature>
<comment type="subcellular location">
    <subcellularLocation>
        <location evidence="8">Cytoplasm</location>
    </subcellularLocation>
    <subcellularLocation>
        <location evidence="8">Endoplasmic reticulum</location>
    </subcellularLocation>
</comment>
<evidence type="ECO:0000256" key="3">
    <source>
        <dbReference type="ARBA" id="ARBA00022490"/>
    </source>
</evidence>